<protein>
    <submittedName>
        <fullName evidence="2">Uncharacterized protein</fullName>
    </submittedName>
</protein>
<dbReference type="EMBL" id="ML769753">
    <property type="protein sequence ID" value="KAE9388243.1"/>
    <property type="molecule type" value="Genomic_DNA"/>
</dbReference>
<dbReference type="AlphaFoldDB" id="A0A6A4GS83"/>
<name>A0A6A4GS83_9AGAR</name>
<evidence type="ECO:0000313" key="3">
    <source>
        <dbReference type="Proteomes" id="UP000799118"/>
    </source>
</evidence>
<reference evidence="2" key="1">
    <citation type="journal article" date="2019" name="Environ. Microbiol.">
        <title>Fungal ecological strategies reflected in gene transcription - a case study of two litter decomposers.</title>
        <authorList>
            <person name="Barbi F."/>
            <person name="Kohler A."/>
            <person name="Barry K."/>
            <person name="Baskaran P."/>
            <person name="Daum C."/>
            <person name="Fauchery L."/>
            <person name="Ihrmark K."/>
            <person name="Kuo A."/>
            <person name="LaButti K."/>
            <person name="Lipzen A."/>
            <person name="Morin E."/>
            <person name="Grigoriev I.V."/>
            <person name="Henrissat B."/>
            <person name="Lindahl B."/>
            <person name="Martin F."/>
        </authorList>
    </citation>
    <scope>NUCLEOTIDE SEQUENCE</scope>
    <source>
        <strain evidence="2">JB14</strain>
    </source>
</reference>
<accession>A0A6A4GS83</accession>
<organism evidence="2 3">
    <name type="scientific">Gymnopus androsaceus JB14</name>
    <dbReference type="NCBI Taxonomy" id="1447944"/>
    <lineage>
        <taxon>Eukaryota</taxon>
        <taxon>Fungi</taxon>
        <taxon>Dikarya</taxon>
        <taxon>Basidiomycota</taxon>
        <taxon>Agaricomycotina</taxon>
        <taxon>Agaricomycetes</taxon>
        <taxon>Agaricomycetidae</taxon>
        <taxon>Agaricales</taxon>
        <taxon>Marasmiineae</taxon>
        <taxon>Omphalotaceae</taxon>
        <taxon>Gymnopus</taxon>
    </lineage>
</organism>
<keyword evidence="3" id="KW-1185">Reference proteome</keyword>
<proteinExistence type="predicted"/>
<evidence type="ECO:0000313" key="2">
    <source>
        <dbReference type="EMBL" id="KAE9388243.1"/>
    </source>
</evidence>
<evidence type="ECO:0000256" key="1">
    <source>
        <dbReference type="SAM" id="MobiDB-lite"/>
    </source>
</evidence>
<gene>
    <name evidence="2" type="ORF">BT96DRAFT_442005</name>
</gene>
<sequence>MAQRIVRKLFCCNQDESHDTTPTEIGAPASTPEGQSRGQADLPSIAARNQYESVPAPGPKSDAGSPVQVQADFTSIADGNQPGSVPSPTPDAGPSLQVQAVSEYSPKHQSIGATIGGALDMIVKVLKEVSAPLPPLQAAVSGVCACIEIYKVLIQSFVFLGY</sequence>
<feature type="region of interest" description="Disordered" evidence="1">
    <location>
        <begin position="14"/>
        <end position="95"/>
    </location>
</feature>
<feature type="compositionally biased region" description="Polar residues" evidence="1">
    <location>
        <begin position="67"/>
        <end position="84"/>
    </location>
</feature>
<dbReference type="Proteomes" id="UP000799118">
    <property type="component" value="Unassembled WGS sequence"/>
</dbReference>